<dbReference type="RefSeq" id="WP_341698334.1">
    <property type="nucleotide sequence ID" value="NZ_JBBYHR010000011.1"/>
</dbReference>
<name>A0ABU9I1Y2_9FLAO</name>
<dbReference type="Proteomes" id="UP001464555">
    <property type="component" value="Unassembled WGS sequence"/>
</dbReference>
<organism evidence="1 2">
    <name type="scientific">Flavobacterium arundinis</name>
    <dbReference type="NCBI Taxonomy" id="3139143"/>
    <lineage>
        <taxon>Bacteria</taxon>
        <taxon>Pseudomonadati</taxon>
        <taxon>Bacteroidota</taxon>
        <taxon>Flavobacteriia</taxon>
        <taxon>Flavobacteriales</taxon>
        <taxon>Flavobacteriaceae</taxon>
        <taxon>Flavobacterium</taxon>
    </lineage>
</organism>
<keyword evidence="2" id="KW-1185">Reference proteome</keyword>
<protein>
    <submittedName>
        <fullName evidence="1">Uncharacterized protein</fullName>
    </submittedName>
</protein>
<evidence type="ECO:0000313" key="1">
    <source>
        <dbReference type="EMBL" id="MEL1246039.1"/>
    </source>
</evidence>
<sequence length="186" mass="21456">MSIFSEILERSKLNSELIGLWKYNDDDGFWCGSVIDYNDEIITIQHYTKFGKKDGIFIAQSSDIESVDFNDDYAIAMRYLIENANELDNQGTIDQIILEEDWQYEVLNQVSGSVEKIVSVEINGDSYYSGFVQRVTEVDFVMLCVGKMGENEGLVLRKVADITGFKINDLDNRKRLMLYNWRNANK</sequence>
<proteinExistence type="predicted"/>
<reference evidence="1 2" key="1">
    <citation type="submission" date="2024-04" db="EMBL/GenBank/DDBJ databases">
        <title>Flavobacterium sp. DGU11 16S ribosomal RNA gene Genome sequencing and assembly.</title>
        <authorList>
            <person name="Park S."/>
        </authorList>
    </citation>
    <scope>NUCLEOTIDE SEQUENCE [LARGE SCALE GENOMIC DNA]</scope>
    <source>
        <strain evidence="1 2">DGU11</strain>
    </source>
</reference>
<comment type="caution">
    <text evidence="1">The sequence shown here is derived from an EMBL/GenBank/DDBJ whole genome shotgun (WGS) entry which is preliminary data.</text>
</comment>
<gene>
    <name evidence="1" type="ORF">AAEO56_17325</name>
</gene>
<dbReference type="EMBL" id="JBBYHR010000011">
    <property type="protein sequence ID" value="MEL1246039.1"/>
    <property type="molecule type" value="Genomic_DNA"/>
</dbReference>
<accession>A0ABU9I1Y2</accession>
<evidence type="ECO:0000313" key="2">
    <source>
        <dbReference type="Proteomes" id="UP001464555"/>
    </source>
</evidence>